<evidence type="ECO:0000313" key="1">
    <source>
        <dbReference type="EMBL" id="KAI3726844.1"/>
    </source>
</evidence>
<keyword evidence="2" id="KW-1185">Reference proteome</keyword>
<evidence type="ECO:0000313" key="2">
    <source>
        <dbReference type="Proteomes" id="UP001056120"/>
    </source>
</evidence>
<reference evidence="1 2" key="2">
    <citation type="journal article" date="2022" name="Mol. Ecol. Resour.">
        <title>The genomes of chicory, endive, great burdock and yacon provide insights into Asteraceae paleo-polyploidization history and plant inulin production.</title>
        <authorList>
            <person name="Fan W."/>
            <person name="Wang S."/>
            <person name="Wang H."/>
            <person name="Wang A."/>
            <person name="Jiang F."/>
            <person name="Liu H."/>
            <person name="Zhao H."/>
            <person name="Xu D."/>
            <person name="Zhang Y."/>
        </authorList>
    </citation>
    <scope>NUCLEOTIDE SEQUENCE [LARGE SCALE GENOMIC DNA]</scope>
    <source>
        <strain evidence="2">cv. Yunnan</strain>
        <tissue evidence="1">Leaves</tissue>
    </source>
</reference>
<accession>A0ACB9BXP4</accession>
<comment type="caution">
    <text evidence="1">The sequence shown here is derived from an EMBL/GenBank/DDBJ whole genome shotgun (WGS) entry which is preliminary data.</text>
</comment>
<organism evidence="1 2">
    <name type="scientific">Smallanthus sonchifolius</name>
    <dbReference type="NCBI Taxonomy" id="185202"/>
    <lineage>
        <taxon>Eukaryota</taxon>
        <taxon>Viridiplantae</taxon>
        <taxon>Streptophyta</taxon>
        <taxon>Embryophyta</taxon>
        <taxon>Tracheophyta</taxon>
        <taxon>Spermatophyta</taxon>
        <taxon>Magnoliopsida</taxon>
        <taxon>eudicotyledons</taxon>
        <taxon>Gunneridae</taxon>
        <taxon>Pentapetalae</taxon>
        <taxon>asterids</taxon>
        <taxon>campanulids</taxon>
        <taxon>Asterales</taxon>
        <taxon>Asteraceae</taxon>
        <taxon>Asteroideae</taxon>
        <taxon>Heliantheae alliance</taxon>
        <taxon>Millerieae</taxon>
        <taxon>Smallanthus</taxon>
    </lineage>
</organism>
<name>A0ACB9BXP4_9ASTR</name>
<sequence>MDKWMVAVAAGAGYIAQHFKKFKQPGEQITLESSNHGPFIKIDGEKGMNLGNYDGSDGIVENVEKGDLVNEPLTPRSRMCFRRRKINRRAIKPLSSLESCVMAHVEMKEHMSGSFASPSMQTVRRFFVTYGSNVINRASGDSYIVQNGSVVKKQQSLLEEKCSSVDATLLVCLGMSFGILYSFMESKREVEKLNWLLKQKENLVQDLEDEIEMKDSLIVQELRVDDHKSQRTGGGSFDGDSPHSVSHEHDNKDSVFIKEKHSSFSKIEAELEAELEMLELSMTSSNLERKISNLVELDPDFEPGVAEGELTAEMLDDTNEEDERGSTCTTHSANYVVSPRELSLRLHEVLQSQLEERIRELEAEIEVQNHKSWKDFSSSNAGDENHEDEPVVLNLSGEALEAYNEACNEFAKFDESDEEFHDDDGTPRNGGGMGGHELDFDDDEMEKLLIKHIVEKARQGSPAVLNAQRAFFPE</sequence>
<gene>
    <name evidence="1" type="ORF">L1987_66650</name>
</gene>
<protein>
    <submittedName>
        <fullName evidence="1">Uncharacterized protein</fullName>
    </submittedName>
</protein>
<dbReference type="EMBL" id="CM042039">
    <property type="protein sequence ID" value="KAI3726844.1"/>
    <property type="molecule type" value="Genomic_DNA"/>
</dbReference>
<proteinExistence type="predicted"/>
<dbReference type="Proteomes" id="UP001056120">
    <property type="component" value="Linkage Group LG22"/>
</dbReference>
<reference evidence="2" key="1">
    <citation type="journal article" date="2022" name="Mol. Ecol. Resour.">
        <title>The genomes of chicory, endive, great burdock and yacon provide insights into Asteraceae palaeo-polyploidization history and plant inulin production.</title>
        <authorList>
            <person name="Fan W."/>
            <person name="Wang S."/>
            <person name="Wang H."/>
            <person name="Wang A."/>
            <person name="Jiang F."/>
            <person name="Liu H."/>
            <person name="Zhao H."/>
            <person name="Xu D."/>
            <person name="Zhang Y."/>
        </authorList>
    </citation>
    <scope>NUCLEOTIDE SEQUENCE [LARGE SCALE GENOMIC DNA]</scope>
    <source>
        <strain evidence="2">cv. Yunnan</strain>
    </source>
</reference>